<dbReference type="PANTHER" id="PTHR47027">
    <property type="entry name" value="REVERSE TRANSCRIPTASE DOMAIN-CONTAINING PROTEIN"/>
    <property type="match status" value="1"/>
</dbReference>
<dbReference type="Pfam" id="PF00078">
    <property type="entry name" value="RVT_1"/>
    <property type="match status" value="1"/>
</dbReference>
<evidence type="ECO:0000259" key="1">
    <source>
        <dbReference type="PROSITE" id="PS50878"/>
    </source>
</evidence>
<keyword evidence="3" id="KW-1185">Reference proteome</keyword>
<sequence>MAKEYFNRKRNIFCGTSEKELRKRLVKCFVWSVTETWTLRRSEEKRLEAFKCGYKGEWSMYNSLPANEVLGKKERTKEREWFDEECKIKIGERNIARLNWLRKKTRASADVYKEKKKEAKSICRRKKREYFGELMNDLNEGEREGTREFYARVKHFKKGFKPRVDFCQDEEGKLIVPITSGYEGEQQFLPGKDEVLSMIDTLKNNKTPGEDGITAELIKYGGEKLKLNIVRLVQNTWRKENIPEDWRTSIFCPIYKKGDKTICANYRGIALLDIVYKVVSKLKATRMNKILENIVGEYQGGFIKGKSTTDQIFVLRTILEKCYEYNTDLHLLFADFKEAYDSIDRNSLIEILIDYYVPRKLIRLTQMTLKHNKGRVVIQNEIAEEFKIEKGVKQGDPLSTILFNIALERVVRNLDINPGGTIYNRMVQILACADDVVIIIRSTVDLQRTLLQLVEEGEKLGLSVNQRKTKYMIATRNKNKWGNSKDITIGDYNFERVTNFKYLGSIITEDNNTTAEIKERLKEGNRCYWALLQLMRSRHPSKAGKIKIYRTVLRPIVTYASETWSKLKEDENRIAIWERKILRRIYGPKLVNGEWRLRYNSELYELYGKPSILGEIKSSRLKWLGHVERREENSLLHRIYRGNPGGRRCTGRPRKAWMKDVEEDMKELGIRTWRRRARDRNDWASLVRQALVLQGL</sequence>
<dbReference type="SUPFAM" id="SSF56672">
    <property type="entry name" value="DNA/RNA polymerases"/>
    <property type="match status" value="1"/>
</dbReference>
<evidence type="ECO:0000313" key="2">
    <source>
        <dbReference type="EMBL" id="KAJ4433364.1"/>
    </source>
</evidence>
<accession>A0ABQ8SGV4</accession>
<organism evidence="2 3">
    <name type="scientific">Periplaneta americana</name>
    <name type="common">American cockroach</name>
    <name type="synonym">Blatta americana</name>
    <dbReference type="NCBI Taxonomy" id="6978"/>
    <lineage>
        <taxon>Eukaryota</taxon>
        <taxon>Metazoa</taxon>
        <taxon>Ecdysozoa</taxon>
        <taxon>Arthropoda</taxon>
        <taxon>Hexapoda</taxon>
        <taxon>Insecta</taxon>
        <taxon>Pterygota</taxon>
        <taxon>Neoptera</taxon>
        <taxon>Polyneoptera</taxon>
        <taxon>Dictyoptera</taxon>
        <taxon>Blattodea</taxon>
        <taxon>Blattoidea</taxon>
        <taxon>Blattidae</taxon>
        <taxon>Blattinae</taxon>
        <taxon>Periplaneta</taxon>
    </lineage>
</organism>
<proteinExistence type="predicted"/>
<dbReference type="InterPro" id="IPR043502">
    <property type="entry name" value="DNA/RNA_pol_sf"/>
</dbReference>
<dbReference type="EMBL" id="JAJSOF020000027">
    <property type="protein sequence ID" value="KAJ4433364.1"/>
    <property type="molecule type" value="Genomic_DNA"/>
</dbReference>
<dbReference type="InterPro" id="IPR000477">
    <property type="entry name" value="RT_dom"/>
</dbReference>
<gene>
    <name evidence="2" type="ORF">ANN_15623</name>
</gene>
<dbReference type="Proteomes" id="UP001148838">
    <property type="component" value="Unassembled WGS sequence"/>
</dbReference>
<evidence type="ECO:0000313" key="3">
    <source>
        <dbReference type="Proteomes" id="UP001148838"/>
    </source>
</evidence>
<comment type="caution">
    <text evidence="2">The sequence shown here is derived from an EMBL/GenBank/DDBJ whole genome shotgun (WGS) entry which is preliminary data.</text>
</comment>
<dbReference type="CDD" id="cd01650">
    <property type="entry name" value="RT_nLTR_like"/>
    <property type="match status" value="1"/>
</dbReference>
<protein>
    <recommendedName>
        <fullName evidence="1">Reverse transcriptase domain-containing protein</fullName>
    </recommendedName>
</protein>
<dbReference type="PROSITE" id="PS50878">
    <property type="entry name" value="RT_POL"/>
    <property type="match status" value="1"/>
</dbReference>
<dbReference type="PANTHER" id="PTHR47027:SF20">
    <property type="entry name" value="REVERSE TRANSCRIPTASE-LIKE PROTEIN WITH RNA-DIRECTED DNA POLYMERASE DOMAIN"/>
    <property type="match status" value="1"/>
</dbReference>
<feature type="domain" description="Reverse transcriptase" evidence="1">
    <location>
        <begin position="235"/>
        <end position="507"/>
    </location>
</feature>
<reference evidence="2 3" key="1">
    <citation type="journal article" date="2022" name="Allergy">
        <title>Genome assembly and annotation of Periplaneta americana reveal a comprehensive cockroach allergen profile.</title>
        <authorList>
            <person name="Wang L."/>
            <person name="Xiong Q."/>
            <person name="Saelim N."/>
            <person name="Wang L."/>
            <person name="Nong W."/>
            <person name="Wan A.T."/>
            <person name="Shi M."/>
            <person name="Liu X."/>
            <person name="Cao Q."/>
            <person name="Hui J.H.L."/>
            <person name="Sookrung N."/>
            <person name="Leung T.F."/>
            <person name="Tungtrongchitr A."/>
            <person name="Tsui S.K.W."/>
        </authorList>
    </citation>
    <scope>NUCLEOTIDE SEQUENCE [LARGE SCALE GENOMIC DNA]</scope>
    <source>
        <strain evidence="2">PWHHKU_190912</strain>
    </source>
</reference>
<name>A0ABQ8SGV4_PERAM</name>